<proteinExistence type="predicted"/>
<protein>
    <submittedName>
        <fullName evidence="1">Uncharacterized protein</fullName>
    </submittedName>
</protein>
<evidence type="ECO:0000313" key="2">
    <source>
        <dbReference type="Proteomes" id="UP000003704"/>
    </source>
</evidence>
<organism evidence="1 2">
    <name type="scientific">Hydrocarboniphaga effusa AP103</name>
    <dbReference type="NCBI Taxonomy" id="1172194"/>
    <lineage>
        <taxon>Bacteria</taxon>
        <taxon>Pseudomonadati</taxon>
        <taxon>Pseudomonadota</taxon>
        <taxon>Gammaproteobacteria</taxon>
        <taxon>Nevskiales</taxon>
        <taxon>Nevskiaceae</taxon>
        <taxon>Hydrocarboniphaga</taxon>
    </lineage>
</organism>
<gene>
    <name evidence="1" type="ORF">WQQ_43840</name>
</gene>
<dbReference type="EMBL" id="AKGD01000004">
    <property type="protein sequence ID" value="EIT67949.1"/>
    <property type="molecule type" value="Genomic_DNA"/>
</dbReference>
<dbReference type="Proteomes" id="UP000003704">
    <property type="component" value="Unassembled WGS sequence"/>
</dbReference>
<accession>I7Z848</accession>
<keyword evidence="2" id="KW-1185">Reference proteome</keyword>
<reference evidence="1 2" key="1">
    <citation type="journal article" date="2012" name="J. Bacteriol.">
        <title>Genome Sequence of n-Alkane-Degrading Hydrocarboniphaga effusa Strain AP103T (ATCC BAA-332T).</title>
        <authorList>
            <person name="Chang H.K."/>
            <person name="Zylstra G.J."/>
            <person name="Chae J.C."/>
        </authorList>
    </citation>
    <scope>NUCLEOTIDE SEQUENCE [LARGE SCALE GENOMIC DNA]</scope>
    <source>
        <strain evidence="1 2">AP103</strain>
    </source>
</reference>
<name>I7Z848_9GAMM</name>
<comment type="caution">
    <text evidence="1">The sequence shown here is derived from an EMBL/GenBank/DDBJ whole genome shotgun (WGS) entry which is preliminary data.</text>
</comment>
<evidence type="ECO:0000313" key="1">
    <source>
        <dbReference type="EMBL" id="EIT67949.1"/>
    </source>
</evidence>
<dbReference type="AlphaFoldDB" id="I7Z848"/>
<sequence>MIHCAADRAIAMPVGADSVELRDEAFASLMRFHMAMPALHG</sequence>